<dbReference type="AlphaFoldDB" id="A0A5C5XNL6"/>
<dbReference type="Proteomes" id="UP000318053">
    <property type="component" value="Unassembled WGS sequence"/>
</dbReference>
<organism evidence="2 3">
    <name type="scientific">Allorhodopirellula solitaria</name>
    <dbReference type="NCBI Taxonomy" id="2527987"/>
    <lineage>
        <taxon>Bacteria</taxon>
        <taxon>Pseudomonadati</taxon>
        <taxon>Planctomycetota</taxon>
        <taxon>Planctomycetia</taxon>
        <taxon>Pirellulales</taxon>
        <taxon>Pirellulaceae</taxon>
        <taxon>Allorhodopirellula</taxon>
    </lineage>
</organism>
<reference evidence="2 3" key="1">
    <citation type="submission" date="2019-02" db="EMBL/GenBank/DDBJ databases">
        <title>Deep-cultivation of Planctomycetes and their phenomic and genomic characterization uncovers novel biology.</title>
        <authorList>
            <person name="Wiegand S."/>
            <person name="Jogler M."/>
            <person name="Boedeker C."/>
            <person name="Pinto D."/>
            <person name="Vollmers J."/>
            <person name="Rivas-Marin E."/>
            <person name="Kohn T."/>
            <person name="Peeters S.H."/>
            <person name="Heuer A."/>
            <person name="Rast P."/>
            <person name="Oberbeckmann S."/>
            <person name="Bunk B."/>
            <person name="Jeske O."/>
            <person name="Meyerdierks A."/>
            <person name="Storesund J.E."/>
            <person name="Kallscheuer N."/>
            <person name="Luecker S."/>
            <person name="Lage O.M."/>
            <person name="Pohl T."/>
            <person name="Merkel B.J."/>
            <person name="Hornburger P."/>
            <person name="Mueller R.-W."/>
            <person name="Bruemmer F."/>
            <person name="Labrenz M."/>
            <person name="Spormann A.M."/>
            <person name="Op Den Camp H."/>
            <person name="Overmann J."/>
            <person name="Amann R."/>
            <person name="Jetten M.S.M."/>
            <person name="Mascher T."/>
            <person name="Medema M.H."/>
            <person name="Devos D.P."/>
            <person name="Kaster A.-K."/>
            <person name="Ovreas L."/>
            <person name="Rohde M."/>
            <person name="Galperin M.Y."/>
            <person name="Jogler C."/>
        </authorList>
    </citation>
    <scope>NUCLEOTIDE SEQUENCE [LARGE SCALE GENOMIC DNA]</scope>
    <source>
        <strain evidence="2 3">CA85</strain>
    </source>
</reference>
<keyword evidence="3" id="KW-1185">Reference proteome</keyword>
<keyword evidence="1" id="KW-1133">Transmembrane helix</keyword>
<keyword evidence="1" id="KW-0472">Membrane</keyword>
<evidence type="ECO:0000313" key="3">
    <source>
        <dbReference type="Proteomes" id="UP000318053"/>
    </source>
</evidence>
<accession>A0A5C5XNL6</accession>
<keyword evidence="1" id="KW-0812">Transmembrane</keyword>
<feature type="transmembrane region" description="Helical" evidence="1">
    <location>
        <begin position="91"/>
        <end position="113"/>
    </location>
</feature>
<feature type="transmembrane region" description="Helical" evidence="1">
    <location>
        <begin position="54"/>
        <end position="71"/>
    </location>
</feature>
<protein>
    <submittedName>
        <fullName evidence="2">Uncharacterized protein</fullName>
    </submittedName>
</protein>
<evidence type="ECO:0000256" key="1">
    <source>
        <dbReference type="SAM" id="Phobius"/>
    </source>
</evidence>
<gene>
    <name evidence="2" type="ORF">CA85_35710</name>
</gene>
<dbReference type="EMBL" id="SJPK01000009">
    <property type="protein sequence ID" value="TWT64786.1"/>
    <property type="molecule type" value="Genomic_DNA"/>
</dbReference>
<evidence type="ECO:0000313" key="2">
    <source>
        <dbReference type="EMBL" id="TWT64786.1"/>
    </source>
</evidence>
<feature type="transmembrane region" description="Helical" evidence="1">
    <location>
        <begin position="120"/>
        <end position="140"/>
    </location>
</feature>
<comment type="caution">
    <text evidence="2">The sequence shown here is derived from an EMBL/GenBank/DDBJ whole genome shotgun (WGS) entry which is preliminary data.</text>
</comment>
<proteinExistence type="predicted"/>
<sequence>MKVTVIALTESPASHTRGVTIVETVNPYAPTKGVESSEATDSVSKRIIRYSTSTIVLAAGLGLLIAGVSTYSSLAISDHHSATHGTAKLEWTLISALLTVSGLLWMLASIVYWKRRTRVGHWMVITGFFAALLSMCVGIPV</sequence>
<name>A0A5C5XNL6_9BACT</name>